<keyword evidence="4" id="KW-0812">Transmembrane</keyword>
<comment type="similarity">
    <text evidence="1">Belongs to the glycosyltransferase 2 family.</text>
</comment>
<dbReference type="Pfam" id="PF00535">
    <property type="entry name" value="Glycos_transf_2"/>
    <property type="match status" value="1"/>
</dbReference>
<dbReference type="RefSeq" id="WP_211252148.1">
    <property type="nucleotide sequence ID" value="NZ_AVCK01000020.1"/>
</dbReference>
<feature type="transmembrane region" description="Helical" evidence="4">
    <location>
        <begin position="75"/>
        <end position="99"/>
    </location>
</feature>
<dbReference type="PATRIC" id="fig|1384056.3.peg.1558"/>
<reference evidence="6 7" key="1">
    <citation type="submission" date="2013-09" db="EMBL/GenBank/DDBJ databases">
        <title>Genome sequencing of Arenimonas metalli.</title>
        <authorList>
            <person name="Chen F."/>
            <person name="Wang G."/>
        </authorList>
    </citation>
    <scope>NUCLEOTIDE SEQUENCE [LARGE SCALE GENOMIC DNA]</scope>
    <source>
        <strain evidence="6 7">CF5-1</strain>
    </source>
</reference>
<keyword evidence="7" id="KW-1185">Reference proteome</keyword>
<proteinExistence type="inferred from homology"/>
<dbReference type="STRING" id="1384056.N787_11725"/>
<evidence type="ECO:0000256" key="3">
    <source>
        <dbReference type="ARBA" id="ARBA00022679"/>
    </source>
</evidence>
<dbReference type="EMBL" id="AVCK01000020">
    <property type="protein sequence ID" value="KFN46075.1"/>
    <property type="molecule type" value="Genomic_DNA"/>
</dbReference>
<evidence type="ECO:0000256" key="1">
    <source>
        <dbReference type="ARBA" id="ARBA00006739"/>
    </source>
</evidence>
<feature type="transmembrane region" description="Helical" evidence="4">
    <location>
        <begin position="363"/>
        <end position="387"/>
    </location>
</feature>
<feature type="domain" description="Glycosyltransferase 2-like" evidence="5">
    <location>
        <begin position="117"/>
        <end position="290"/>
    </location>
</feature>
<sequence length="470" mass="52279">MLDTSRSPSPEQDGAEDVLRSGGASSLLPRRRGFYVPVAVKFMLVLALALAWMAFSVWLSQPWLGELTRLAGLPFALVTIAFIAYVPGFMNAFLAGSILGDRRPVRKPVAHYPDLDVLVACYNEAGNIADTLRSLAAQDYPGRLLVTVIDDGSTDETLAIAREQALHLRRAGLAIHVVPMPRNGGKAAALNHGLASTRAGLVITVDGDSYLRTDAIRKLVERFLSDPPNTVAVAGAVLVRNSRVNWLTRAQEWDYFHGIAAVKRMQSMYHGTLVAQGAFSLYTRPALEQVGGWPECVGEDIVVSWALLETGARIGYCEEACLFTQVPDRLGQFSRQRQRWSRGLMEAFARHGRLLLKPRLSTLFIWWNLLFLPMDLVFTLVFIPGIVAALLGHYWIVGMMTLLVLPLAAVWNAIIFRVQQRMFKGQGMRVRRNISGFLFYSLFYTLILQPVCVMGYLAELLSLRKTWGTK</sequence>
<keyword evidence="4" id="KW-1133">Transmembrane helix</keyword>
<keyword evidence="3" id="KW-0808">Transferase</keyword>
<name>A0A091BP12_9GAMM</name>
<dbReference type="InterPro" id="IPR029044">
    <property type="entry name" value="Nucleotide-diphossugar_trans"/>
</dbReference>
<gene>
    <name evidence="6" type="ORF">N787_11725</name>
</gene>
<evidence type="ECO:0000256" key="4">
    <source>
        <dbReference type="SAM" id="Phobius"/>
    </source>
</evidence>
<comment type="caution">
    <text evidence="6">The sequence shown here is derived from an EMBL/GenBank/DDBJ whole genome shotgun (WGS) entry which is preliminary data.</text>
</comment>
<dbReference type="PANTHER" id="PTHR43630">
    <property type="entry name" value="POLY-BETA-1,6-N-ACETYL-D-GLUCOSAMINE SYNTHASE"/>
    <property type="match status" value="1"/>
</dbReference>
<feature type="transmembrane region" description="Helical" evidence="4">
    <location>
        <begin position="393"/>
        <end position="416"/>
    </location>
</feature>
<evidence type="ECO:0000259" key="5">
    <source>
        <dbReference type="Pfam" id="PF00535"/>
    </source>
</evidence>
<dbReference type="AlphaFoldDB" id="A0A091BP12"/>
<dbReference type="PANTHER" id="PTHR43630:SF1">
    <property type="entry name" value="POLY-BETA-1,6-N-ACETYL-D-GLUCOSAMINE SYNTHASE"/>
    <property type="match status" value="1"/>
</dbReference>
<evidence type="ECO:0000313" key="6">
    <source>
        <dbReference type="EMBL" id="KFN46075.1"/>
    </source>
</evidence>
<feature type="transmembrane region" description="Helical" evidence="4">
    <location>
        <begin position="437"/>
        <end position="458"/>
    </location>
</feature>
<dbReference type="eggNOG" id="COG1215">
    <property type="taxonomic scope" value="Bacteria"/>
</dbReference>
<dbReference type="Gene3D" id="3.90.550.10">
    <property type="entry name" value="Spore Coat Polysaccharide Biosynthesis Protein SpsA, Chain A"/>
    <property type="match status" value="1"/>
</dbReference>
<dbReference type="CDD" id="cd06423">
    <property type="entry name" value="CESA_like"/>
    <property type="match status" value="1"/>
</dbReference>
<accession>A0A091BP12</accession>
<dbReference type="SUPFAM" id="SSF53448">
    <property type="entry name" value="Nucleotide-diphospho-sugar transferases"/>
    <property type="match status" value="1"/>
</dbReference>
<dbReference type="Proteomes" id="UP000029393">
    <property type="component" value="Unassembled WGS sequence"/>
</dbReference>
<keyword evidence="4" id="KW-0472">Membrane</keyword>
<protein>
    <recommendedName>
        <fullName evidence="5">Glycosyltransferase 2-like domain-containing protein</fullName>
    </recommendedName>
</protein>
<feature type="transmembrane region" description="Helical" evidence="4">
    <location>
        <begin position="34"/>
        <end position="55"/>
    </location>
</feature>
<evidence type="ECO:0000256" key="2">
    <source>
        <dbReference type="ARBA" id="ARBA00022676"/>
    </source>
</evidence>
<organism evidence="6 7">
    <name type="scientific">Arenimonas metalli CF5-1</name>
    <dbReference type="NCBI Taxonomy" id="1384056"/>
    <lineage>
        <taxon>Bacteria</taxon>
        <taxon>Pseudomonadati</taxon>
        <taxon>Pseudomonadota</taxon>
        <taxon>Gammaproteobacteria</taxon>
        <taxon>Lysobacterales</taxon>
        <taxon>Lysobacteraceae</taxon>
        <taxon>Arenimonas</taxon>
    </lineage>
</organism>
<keyword evidence="2" id="KW-0328">Glycosyltransferase</keyword>
<dbReference type="GO" id="GO:0016757">
    <property type="term" value="F:glycosyltransferase activity"/>
    <property type="evidence" value="ECO:0007669"/>
    <property type="project" value="UniProtKB-KW"/>
</dbReference>
<evidence type="ECO:0000313" key="7">
    <source>
        <dbReference type="Proteomes" id="UP000029393"/>
    </source>
</evidence>
<dbReference type="InterPro" id="IPR001173">
    <property type="entry name" value="Glyco_trans_2-like"/>
</dbReference>